<dbReference type="EMBL" id="PXWG01000128">
    <property type="protein sequence ID" value="PSJ25293.1"/>
    <property type="molecule type" value="Genomic_DNA"/>
</dbReference>
<evidence type="ECO:0000313" key="2">
    <source>
        <dbReference type="EMBL" id="PSJ25293.1"/>
    </source>
</evidence>
<protein>
    <submittedName>
        <fullName evidence="2">Uncharacterized protein</fullName>
    </submittedName>
</protein>
<feature type="region of interest" description="Disordered" evidence="1">
    <location>
        <begin position="64"/>
        <end position="103"/>
    </location>
</feature>
<feature type="region of interest" description="Disordered" evidence="1">
    <location>
        <begin position="199"/>
        <end position="219"/>
    </location>
</feature>
<reference evidence="2 3" key="1">
    <citation type="submission" date="2018-03" db="EMBL/GenBank/DDBJ databases">
        <title>Chitinolytic properties of Streptosporangium nondiastaticum TBG75A20.</title>
        <authorList>
            <person name="Gayathri V."/>
            <person name="Shiburaj S."/>
        </authorList>
    </citation>
    <scope>NUCLEOTIDE SEQUENCE [LARGE SCALE GENOMIC DNA]</scope>
    <source>
        <strain evidence="2 3">TBG75A20</strain>
    </source>
</reference>
<gene>
    <name evidence="2" type="ORF">B7P34_28950</name>
</gene>
<evidence type="ECO:0000256" key="1">
    <source>
        <dbReference type="SAM" id="MobiDB-lite"/>
    </source>
</evidence>
<organism evidence="2 3">
    <name type="scientific">Streptosporangium nondiastaticum</name>
    <dbReference type="NCBI Taxonomy" id="35764"/>
    <lineage>
        <taxon>Bacteria</taxon>
        <taxon>Bacillati</taxon>
        <taxon>Actinomycetota</taxon>
        <taxon>Actinomycetes</taxon>
        <taxon>Streptosporangiales</taxon>
        <taxon>Streptosporangiaceae</taxon>
        <taxon>Streptosporangium</taxon>
    </lineage>
</organism>
<accession>A0A9X7JK85</accession>
<evidence type="ECO:0000313" key="3">
    <source>
        <dbReference type="Proteomes" id="UP000242427"/>
    </source>
</evidence>
<sequence length="219" mass="23355">MVATAAVLAFAAVAAGMTAFTGWAREVWRGTPYPVADPAATARRLDGRTQALYDALGLTRAELDDDGPGDGLATGKSSCDRRGLRDLPKNISDSPPSEPGVTTVRDEWTLKGVPRAEAGPALERAGQRLTRQGWKVTRYEHSDLRLWLFLKHPDTGDTVGVEELPGDRLGITARSECARIPSGTPMNLAEEPLLPAQRAPVQLRQAAAAPGAPGGNDRR</sequence>
<dbReference type="AlphaFoldDB" id="A0A9X7JK85"/>
<keyword evidence="3" id="KW-1185">Reference proteome</keyword>
<comment type="caution">
    <text evidence="2">The sequence shown here is derived from an EMBL/GenBank/DDBJ whole genome shotgun (WGS) entry which is preliminary data.</text>
</comment>
<feature type="compositionally biased region" description="Basic and acidic residues" evidence="1">
    <location>
        <begin position="78"/>
        <end position="88"/>
    </location>
</feature>
<proteinExistence type="predicted"/>
<name>A0A9X7JK85_9ACTN</name>
<dbReference type="Proteomes" id="UP000242427">
    <property type="component" value="Unassembled WGS sequence"/>
</dbReference>